<accession>A0A9N8ZHR8</accession>
<name>A0A9N8ZHR8_9GLOM</name>
<evidence type="ECO:0000256" key="2">
    <source>
        <dbReference type="ARBA" id="ARBA00022679"/>
    </source>
</evidence>
<keyword evidence="2 5" id="KW-0808">Transferase</keyword>
<dbReference type="OrthoDB" id="240216at2759"/>
<dbReference type="Proteomes" id="UP000789706">
    <property type="component" value="Unassembled WGS sequence"/>
</dbReference>
<proteinExistence type="inferred from homology"/>
<feature type="domain" description="Choline/carnitine acyltransferase" evidence="6">
    <location>
        <begin position="69"/>
        <end position="480"/>
    </location>
</feature>
<organism evidence="7 8">
    <name type="scientific">Diversispora eburnea</name>
    <dbReference type="NCBI Taxonomy" id="1213867"/>
    <lineage>
        <taxon>Eukaryota</taxon>
        <taxon>Fungi</taxon>
        <taxon>Fungi incertae sedis</taxon>
        <taxon>Mucoromycota</taxon>
        <taxon>Glomeromycotina</taxon>
        <taxon>Glomeromycetes</taxon>
        <taxon>Diversisporales</taxon>
        <taxon>Diversisporaceae</taxon>
        <taxon>Diversispora</taxon>
    </lineage>
</organism>
<evidence type="ECO:0000256" key="1">
    <source>
        <dbReference type="ARBA" id="ARBA00005232"/>
    </source>
</evidence>
<dbReference type="Gene3D" id="3.30.559.10">
    <property type="entry name" value="Chloramphenicol acetyltransferase-like domain"/>
    <property type="match status" value="1"/>
</dbReference>
<dbReference type="InterPro" id="IPR042231">
    <property type="entry name" value="Cho/carn_acyl_trans_2"/>
</dbReference>
<dbReference type="PROSITE" id="PS00440">
    <property type="entry name" value="ACYLTRANSF_C_2"/>
    <property type="match status" value="1"/>
</dbReference>
<dbReference type="InterPro" id="IPR000542">
    <property type="entry name" value="Carn_acyl_trans"/>
</dbReference>
<dbReference type="SUPFAM" id="SSF52777">
    <property type="entry name" value="CoA-dependent acyltransferases"/>
    <property type="match status" value="2"/>
</dbReference>
<gene>
    <name evidence="7" type="ORF">DEBURN_LOCUS4431</name>
</gene>
<comment type="similarity">
    <text evidence="1 5">Belongs to the carnitine/choline acetyltransferase family.</text>
</comment>
<evidence type="ECO:0000256" key="3">
    <source>
        <dbReference type="ARBA" id="ARBA00023315"/>
    </source>
</evidence>
<dbReference type="PROSITE" id="PS00439">
    <property type="entry name" value="ACYLTRANSF_C_1"/>
    <property type="match status" value="1"/>
</dbReference>
<dbReference type="InterPro" id="IPR039551">
    <property type="entry name" value="Cho/carn_acyl_trans"/>
</dbReference>
<dbReference type="InterPro" id="IPR023213">
    <property type="entry name" value="CAT-like_dom_sf"/>
</dbReference>
<keyword evidence="8" id="KW-1185">Reference proteome</keyword>
<feature type="active site" description="Proton acceptor" evidence="4">
    <location>
        <position position="220"/>
    </location>
</feature>
<protein>
    <submittedName>
        <fullName evidence="7">1854_t:CDS:1</fullName>
    </submittedName>
</protein>
<dbReference type="PANTHER" id="PTHR22589">
    <property type="entry name" value="CARNITINE O-ACYLTRANSFERASE"/>
    <property type="match status" value="1"/>
</dbReference>
<evidence type="ECO:0000259" key="6">
    <source>
        <dbReference type="Pfam" id="PF00755"/>
    </source>
</evidence>
<dbReference type="EMBL" id="CAJVPK010000336">
    <property type="protein sequence ID" value="CAG8496162.1"/>
    <property type="molecule type" value="Genomic_DNA"/>
</dbReference>
<evidence type="ECO:0000256" key="4">
    <source>
        <dbReference type="PIRSR" id="PIRSR600542-1"/>
    </source>
</evidence>
<sequence>MEKMEESNNIKTFSKQNYIPRQPIPTLHETLDRYKKTLIPLLSTEEYNNAIIAVDEFMKNGIGEILQGPLCMNQYKRQFGVSRIPDFPVDRIITTWPSIAKHIIVIYKDQIFKVQVLGERGERVSIDSIKRQLHLLIERVNNYNNNSELQPPIGLLTGEHLNLETIDNALFVVALDDYSVDKDISHHNSFHAFNGRNRWFDKSIQIILQNNGQAGVNCEHTPSDAVASGLIFNDIVSKCDPPNSTSTSLPTPQHLNWVIDNTINDIIHSAQINIQNAIDNVDIVLLYYHEYGSNWLKSVKYSPDAFVQMAIQLAYYRQYGEPCATYESASTRGFLHGRTETVRSCSIDSLAFTKDFDDKDIKKEKKIELFTTAIKSHIEYMIAAVNGVDRHLLGLRTQLQSDKEKENASLFNDLSYQKSSYYKLSTSNMSLGVKFICGFGAVVPDGYGVCYMINSDKLRFSISSYKKCKETDSVIFRKTLIKTLDDLREILS</sequence>
<comment type="caution">
    <text evidence="7">The sequence shown here is derived from an EMBL/GenBank/DDBJ whole genome shotgun (WGS) entry which is preliminary data.</text>
</comment>
<dbReference type="AlphaFoldDB" id="A0A9N8ZHR8"/>
<dbReference type="Gene3D" id="3.30.559.70">
    <property type="entry name" value="Choline/Carnitine o-acyltransferase, domain 2"/>
    <property type="match status" value="2"/>
</dbReference>
<reference evidence="7" key="1">
    <citation type="submission" date="2021-06" db="EMBL/GenBank/DDBJ databases">
        <authorList>
            <person name="Kallberg Y."/>
            <person name="Tangrot J."/>
            <person name="Rosling A."/>
        </authorList>
    </citation>
    <scope>NUCLEOTIDE SEQUENCE</scope>
    <source>
        <strain evidence="7">AZ414A</strain>
    </source>
</reference>
<dbReference type="PANTHER" id="PTHR22589:SF107">
    <property type="entry name" value="CHOLINE_CARNITINE ACYLTRANSFERASE DOMAIN-CONTAINING PROTEIN"/>
    <property type="match status" value="1"/>
</dbReference>
<evidence type="ECO:0000313" key="7">
    <source>
        <dbReference type="EMBL" id="CAG8496162.1"/>
    </source>
</evidence>
<dbReference type="Pfam" id="PF00755">
    <property type="entry name" value="Carn_acyltransf"/>
    <property type="match status" value="2"/>
</dbReference>
<dbReference type="GO" id="GO:0016746">
    <property type="term" value="F:acyltransferase activity"/>
    <property type="evidence" value="ECO:0007669"/>
    <property type="project" value="UniProtKB-KW"/>
</dbReference>
<keyword evidence="3 5" id="KW-0012">Acyltransferase</keyword>
<feature type="domain" description="Choline/carnitine acyltransferase" evidence="6">
    <location>
        <begin position="23"/>
        <end position="68"/>
    </location>
</feature>
<evidence type="ECO:0000256" key="5">
    <source>
        <dbReference type="RuleBase" id="RU003801"/>
    </source>
</evidence>
<evidence type="ECO:0000313" key="8">
    <source>
        <dbReference type="Proteomes" id="UP000789706"/>
    </source>
</evidence>